<evidence type="ECO:0000313" key="7">
    <source>
        <dbReference type="Proteomes" id="UP000054544"/>
    </source>
</evidence>
<keyword evidence="1" id="KW-0596">Phosphopantetheine</keyword>
<dbReference type="InterPro" id="IPR014043">
    <property type="entry name" value="Acyl_transferase_dom"/>
</dbReference>
<dbReference type="SMART" id="SM00826">
    <property type="entry name" value="PKS_DH"/>
    <property type="match status" value="1"/>
</dbReference>
<dbReference type="InterPro" id="IPR001227">
    <property type="entry name" value="Ac_transferase_dom_sf"/>
</dbReference>
<feature type="region of interest" description="N-terminal hotdog fold" evidence="4">
    <location>
        <begin position="484"/>
        <end position="619"/>
    </location>
</feature>
<dbReference type="PANTHER" id="PTHR43775:SF29">
    <property type="entry name" value="ASPERFURANONE POLYKETIDE SYNTHASE AFOG-RELATED"/>
    <property type="match status" value="1"/>
</dbReference>
<dbReference type="Pfam" id="PF00698">
    <property type="entry name" value="Acyl_transf_1"/>
    <property type="match status" value="1"/>
</dbReference>
<dbReference type="InterPro" id="IPR020807">
    <property type="entry name" value="PKS_DH"/>
</dbReference>
<dbReference type="Pfam" id="PF21089">
    <property type="entry name" value="PKS_DH_N"/>
    <property type="match status" value="1"/>
</dbReference>
<dbReference type="PROSITE" id="PS52019">
    <property type="entry name" value="PKS_MFAS_DH"/>
    <property type="match status" value="1"/>
</dbReference>
<dbReference type="GO" id="GO:0006633">
    <property type="term" value="P:fatty acid biosynthetic process"/>
    <property type="evidence" value="ECO:0007669"/>
    <property type="project" value="TreeGrafter"/>
</dbReference>
<feature type="domain" description="PKS/mFAS DH" evidence="5">
    <location>
        <begin position="484"/>
        <end position="775"/>
    </location>
</feature>
<dbReference type="GO" id="GO:0044550">
    <property type="term" value="P:secondary metabolite biosynthetic process"/>
    <property type="evidence" value="ECO:0007669"/>
    <property type="project" value="UniProtKB-ARBA"/>
</dbReference>
<dbReference type="InterPro" id="IPR049552">
    <property type="entry name" value="PKS_DH_N"/>
</dbReference>
<organism evidence="6 7">
    <name type="scientific">Metarhizium anisopliae BRIP 53293</name>
    <dbReference type="NCBI Taxonomy" id="1291518"/>
    <lineage>
        <taxon>Eukaryota</taxon>
        <taxon>Fungi</taxon>
        <taxon>Dikarya</taxon>
        <taxon>Ascomycota</taxon>
        <taxon>Pezizomycotina</taxon>
        <taxon>Sordariomycetes</taxon>
        <taxon>Hypocreomycetidae</taxon>
        <taxon>Hypocreales</taxon>
        <taxon>Clavicipitaceae</taxon>
        <taxon>Metarhizium</taxon>
    </lineage>
</organism>
<evidence type="ECO:0000313" key="6">
    <source>
        <dbReference type="EMBL" id="KJK76341.1"/>
    </source>
</evidence>
<feature type="non-terminal residue" evidence="6">
    <location>
        <position position="775"/>
    </location>
</feature>
<dbReference type="Pfam" id="PF14765">
    <property type="entry name" value="PS-DH"/>
    <property type="match status" value="1"/>
</dbReference>
<dbReference type="GO" id="GO:0004312">
    <property type="term" value="F:fatty acid synthase activity"/>
    <property type="evidence" value="ECO:0007669"/>
    <property type="project" value="TreeGrafter"/>
</dbReference>
<dbReference type="Proteomes" id="UP000054544">
    <property type="component" value="Unassembled WGS sequence"/>
</dbReference>
<sequence length="775" mass="84582">MSRTRLFIWSAQDKNGIKRLRSSLAGYVQAKAVDLLDKSDRVDSFMSELAYALSARRSRLQWKMYGIASTPEELVTALADEESPKPITQSPRVPRVGFVFTGQGAQWPRMGAELVVYEAFRESIMAADHYLQRACGCLWSVTEELQQAKETSQVYQAEYSHAMCTVLQVALVDLLRAWDVLPTAVVGHSGGETAAAYSAGYITREDAWKIAYHRGRLAASIKSRGKIQGSMMAVGLSADEVEEWVSKVTDGHVVVACINSPTSTTISGDSQGIVQLLDMLKETGVFARKLLVDTAYHSPHMEVIADEYKSTIADVKPITCSSGCSMHSSVTGSVIEPGALQAQHWINGLVSAVRFSEAVSDLISPMKDGVRVDVNAVDVLVEVGPHSALQGPSTQSLKAMNISSVPYHSALTRNHNAVDTAVNVAGVLFSLGYNINIREVNGGGGRNFAAPLCDIPSYSWNHSQRFWHESRGGKEFLSRNTSSSGLLGMPIPSVANGERLWKGFIRHSEQSWTVDHKIQGAVIYPGAGYIAMALEAATQIADVTRKIAAYKLRDIQLTAAAIISDGTDLECTVQLRPHLAATRDSTASTWTDFMVSTACNGDGMVQNCHGLLELEYEQTEDSDESYEKMLQDESLKEQYSHAQNACVSRLDPQGFYADMRTWGLDYGPTFANVCEVRNDRDGQSVGSVQIPDIMSWTPTGSDRPHIIHPGTLDAVFHLAFAAVKGGKYDPTTAMVPNLSNLSPFPDVFHSNPAQSFLAIPRRTDTASMNLWPILS</sequence>
<dbReference type="PANTHER" id="PTHR43775">
    <property type="entry name" value="FATTY ACID SYNTHASE"/>
    <property type="match status" value="1"/>
</dbReference>
<dbReference type="InterPro" id="IPR049551">
    <property type="entry name" value="PKS_DH_C"/>
</dbReference>
<feature type="active site" description="Proton acceptor; for dehydratase activity" evidence="4">
    <location>
        <position position="516"/>
    </location>
</feature>
<proteinExistence type="predicted"/>
<dbReference type="SUPFAM" id="SSF55048">
    <property type="entry name" value="Probable ACP-binding domain of malonyl-CoA ACP transacylase"/>
    <property type="match status" value="1"/>
</dbReference>
<evidence type="ECO:0000259" key="5">
    <source>
        <dbReference type="PROSITE" id="PS52019"/>
    </source>
</evidence>
<protein>
    <recommendedName>
        <fullName evidence="5">PKS/mFAS DH domain-containing protein</fullName>
    </recommendedName>
</protein>
<dbReference type="Gene3D" id="3.30.70.3290">
    <property type="match status" value="1"/>
</dbReference>
<dbReference type="InterPro" id="IPR016036">
    <property type="entry name" value="Malonyl_transacylase_ACP-bd"/>
</dbReference>
<evidence type="ECO:0000256" key="2">
    <source>
        <dbReference type="ARBA" id="ARBA00022553"/>
    </source>
</evidence>
<dbReference type="InterPro" id="IPR016035">
    <property type="entry name" value="Acyl_Trfase/lysoPLipase"/>
</dbReference>
<dbReference type="Gene3D" id="3.40.366.10">
    <property type="entry name" value="Malonyl-Coenzyme A Acyl Carrier Protein, domain 2"/>
    <property type="match status" value="1"/>
</dbReference>
<name>A0A0D9NR11_METAN</name>
<feature type="region of interest" description="C-terminal hotdog fold" evidence="4">
    <location>
        <begin position="647"/>
        <end position="775"/>
    </location>
</feature>
<keyword evidence="3" id="KW-0511">Multifunctional enzyme</keyword>
<dbReference type="InterPro" id="IPR049900">
    <property type="entry name" value="PKS_mFAS_DH"/>
</dbReference>
<dbReference type="AlphaFoldDB" id="A0A0D9NR11"/>
<keyword evidence="7" id="KW-1185">Reference proteome</keyword>
<dbReference type="STRING" id="1291518.A0A0D9NR11"/>
<feature type="active site" description="Proton donor; for dehydratase activity" evidence="4">
    <location>
        <position position="713"/>
    </location>
</feature>
<evidence type="ECO:0000256" key="1">
    <source>
        <dbReference type="ARBA" id="ARBA00022450"/>
    </source>
</evidence>
<dbReference type="SMART" id="SM00827">
    <property type="entry name" value="PKS_AT"/>
    <property type="match status" value="1"/>
</dbReference>
<dbReference type="InterPro" id="IPR050091">
    <property type="entry name" value="PKS_NRPS_Biosynth_Enz"/>
</dbReference>
<dbReference type="Gene3D" id="3.10.129.110">
    <property type="entry name" value="Polyketide synthase dehydratase"/>
    <property type="match status" value="1"/>
</dbReference>
<keyword evidence="2" id="KW-0597">Phosphoprotein</keyword>
<evidence type="ECO:0000256" key="3">
    <source>
        <dbReference type="ARBA" id="ARBA00023268"/>
    </source>
</evidence>
<dbReference type="EMBL" id="KE384745">
    <property type="protein sequence ID" value="KJK76341.1"/>
    <property type="molecule type" value="Genomic_DNA"/>
</dbReference>
<gene>
    <name evidence="6" type="ORF">H634G_08401</name>
</gene>
<dbReference type="SUPFAM" id="SSF52151">
    <property type="entry name" value="FabD/lysophospholipase-like"/>
    <property type="match status" value="1"/>
</dbReference>
<evidence type="ECO:0000256" key="4">
    <source>
        <dbReference type="PROSITE-ProRule" id="PRU01363"/>
    </source>
</evidence>
<dbReference type="InterPro" id="IPR042104">
    <property type="entry name" value="PKS_dehydratase_sf"/>
</dbReference>
<reference evidence="7" key="1">
    <citation type="journal article" date="2014" name="BMC Genomics">
        <title>The genome sequence of the biocontrol fungus Metarhizium anisopliae and comparative genomics of Metarhizium species.</title>
        <authorList>
            <person name="Pattemore J.A."/>
            <person name="Hane J.K."/>
            <person name="Williams A.H."/>
            <person name="Wilson B.A."/>
            <person name="Stodart B.J."/>
            <person name="Ash G.J."/>
        </authorList>
    </citation>
    <scope>NUCLEOTIDE SEQUENCE [LARGE SCALE GENOMIC DNA]</scope>
    <source>
        <strain evidence="7">BRIP 53293</strain>
    </source>
</reference>
<accession>A0A0D9NR11</accession>